<evidence type="ECO:0000313" key="2">
    <source>
        <dbReference type="Proteomes" id="UP001201549"/>
    </source>
</evidence>
<keyword evidence="2" id="KW-1185">Reference proteome</keyword>
<organism evidence="1 2">
    <name type="scientific">Shewanella electrica</name>
    <dbReference type="NCBI Taxonomy" id="515560"/>
    <lineage>
        <taxon>Bacteria</taxon>
        <taxon>Pseudomonadati</taxon>
        <taxon>Pseudomonadota</taxon>
        <taxon>Gammaproteobacteria</taxon>
        <taxon>Alteromonadales</taxon>
        <taxon>Shewanellaceae</taxon>
        <taxon>Shewanella</taxon>
    </lineage>
</organism>
<protein>
    <submittedName>
        <fullName evidence="1">Uncharacterized protein</fullName>
    </submittedName>
</protein>
<gene>
    <name evidence="1" type="ORF">L9G74_13340</name>
</gene>
<proteinExistence type="predicted"/>
<dbReference type="RefSeq" id="WP_238896906.1">
    <property type="nucleotide sequence ID" value="NZ_JAKOGG010000009.1"/>
</dbReference>
<evidence type="ECO:0000313" key="1">
    <source>
        <dbReference type="EMBL" id="MCS4557429.1"/>
    </source>
</evidence>
<comment type="caution">
    <text evidence="1">The sequence shown here is derived from an EMBL/GenBank/DDBJ whole genome shotgun (WGS) entry which is preliminary data.</text>
</comment>
<sequence>MKLLALFLAVMVLLVASYCSATVQAILYLLTFIGLWWLFAKPENSSK</sequence>
<name>A0ABT2FM57_9GAMM</name>
<reference evidence="2" key="2">
    <citation type="submission" date="2023-07" db="EMBL/GenBank/DDBJ databases">
        <title>Shewanella mangrovi sp. nov., an acetaldehyde- degrading bacterium isolated from mangrove sediment.</title>
        <authorList>
            <person name="Liu Y."/>
        </authorList>
    </citation>
    <scope>NUCLEOTIDE SEQUENCE [LARGE SCALE GENOMIC DNA]</scope>
    <source>
        <strain evidence="2">C32</strain>
    </source>
</reference>
<dbReference type="Proteomes" id="UP001201549">
    <property type="component" value="Unassembled WGS sequence"/>
</dbReference>
<reference evidence="1 2" key="1">
    <citation type="submission" date="2022-02" db="EMBL/GenBank/DDBJ databases">
        <authorList>
            <person name="Zhuang L."/>
        </authorList>
    </citation>
    <scope>NUCLEOTIDE SEQUENCE [LARGE SCALE GENOMIC DNA]</scope>
    <source>
        <strain evidence="1 2">C32</strain>
    </source>
</reference>
<accession>A0ABT2FM57</accession>
<dbReference type="EMBL" id="JAKOGG010000009">
    <property type="protein sequence ID" value="MCS4557429.1"/>
    <property type="molecule type" value="Genomic_DNA"/>
</dbReference>